<comment type="caution">
    <text evidence="1">The sequence shown here is derived from an EMBL/GenBank/DDBJ whole genome shotgun (WGS) entry which is preliminary data.</text>
</comment>
<keyword evidence="2" id="KW-1185">Reference proteome</keyword>
<reference evidence="1" key="1">
    <citation type="submission" date="2022-04" db="EMBL/GenBank/DDBJ databases">
        <title>Jade perch genome.</title>
        <authorList>
            <person name="Chao B."/>
        </authorList>
    </citation>
    <scope>NUCLEOTIDE SEQUENCE</scope>
    <source>
        <strain evidence="1">CB-2022</strain>
    </source>
</reference>
<proteinExistence type="predicted"/>
<gene>
    <name evidence="1" type="ORF">L3Q82_006163</name>
</gene>
<dbReference type="EMBL" id="CM041533">
    <property type="protein sequence ID" value="KAI3374323.1"/>
    <property type="molecule type" value="Genomic_DNA"/>
</dbReference>
<dbReference type="Proteomes" id="UP000831701">
    <property type="component" value="Chromosome 3"/>
</dbReference>
<evidence type="ECO:0000313" key="2">
    <source>
        <dbReference type="Proteomes" id="UP000831701"/>
    </source>
</evidence>
<evidence type="ECO:0000313" key="1">
    <source>
        <dbReference type="EMBL" id="KAI3374323.1"/>
    </source>
</evidence>
<organism evidence="1 2">
    <name type="scientific">Scortum barcoo</name>
    <name type="common">barcoo grunter</name>
    <dbReference type="NCBI Taxonomy" id="214431"/>
    <lineage>
        <taxon>Eukaryota</taxon>
        <taxon>Metazoa</taxon>
        <taxon>Chordata</taxon>
        <taxon>Craniata</taxon>
        <taxon>Vertebrata</taxon>
        <taxon>Euteleostomi</taxon>
        <taxon>Actinopterygii</taxon>
        <taxon>Neopterygii</taxon>
        <taxon>Teleostei</taxon>
        <taxon>Neoteleostei</taxon>
        <taxon>Acanthomorphata</taxon>
        <taxon>Eupercaria</taxon>
        <taxon>Centrarchiformes</taxon>
        <taxon>Terapontoidei</taxon>
        <taxon>Terapontidae</taxon>
        <taxon>Scortum</taxon>
    </lineage>
</organism>
<name>A0ACB8X3P8_9TELE</name>
<sequence>MCSRSVAPRKSRRCCCFLPLSSLRLLVPPLQLVSAALWEIVRQGAVMYFGLLEDFVGAVLQTVPELLTRTEGVQLVVGLRAKVVLELCRNDDFASPQAIQPHLSRLNTYITNQDKETSGSEVKASVTNFLKLVHTLVDDRCQRDIFYQKIFPRVFGPKYDSALQALMRKFLLNLQKLLPVPNLEQVFTYPKNFDKHQRMCAVSGKRQAETEPQCSTNLAHHSKPNPIEKSKKSLPSETETERVGPQESTSSGSPQEQACKRSSRVKQCSVCGKIFTCSTDLTRHMRCHTEQSPYLCSYCGKDFETYEDCETHQERKCRVSNQQVNSSSNASKRKQENTVVSSGVARIPAITDTPANLQALQAYKSPLTCQECGQGFTYYKSFEKHQSKCANRVPRRKKQTNTSHFVINACSFRWTDNTNGSRAEASSETKESEAVKTPISTDGAFGSQAKSRTIKCTMCEKNFSEIVLMKRHYSKSHKVRGSYPCPVCKRTFVRLCELVRHQQNKKLYQCATCKKCYTKPGLLNDHENVHTASVTPRVCETCGKSFKSLAYLILHQSKHRERQPSVCSYCGKQFSTKDCLRAHMVRHTGGYPCPVCGKKFYQKTYLKWHLYKHTGQEPYLCDTCGKGWPSAAQLKLHMIQHTEERPFKCEECGACYKRGSHLMAHRRTKHIRLRPFVCEVCSKAFRLNNELKKHMMVHTDMSEFRQLFSKAKHIAIITGAGVSAESGVPTFRRENEKWRKWQSQDLATPEAFSRTPSRVWEFYHYRRELALSKKPNAAHIAIMECEARLRKQGRHVVVITQCIDDLHRQAGSKHVLKVHGSLMETRCVSCGHVTVNKRSPICAALKDKGAPGPDVPDAQIPVDKLPRCGENDCRGLLRPNVVFFGETLDSHILTKVEKEMETCDLCLVVGTSSIVYPAAMFGPQIAARGVPVAEFNLQTTPKTEYFTATHWKHPRPPHSIESANQSTPSGRIQLSTISRARVEPRCLQHWRDMSQRLFKSHSTDFTDNNQWLLLQTNASEAGRGRGFDNKGFELIPPWP</sequence>
<accession>A0ACB8X3P8</accession>
<protein>
    <submittedName>
        <fullName evidence="1">Uncharacterized protein</fullName>
    </submittedName>
</protein>